<dbReference type="InterPro" id="IPR003594">
    <property type="entry name" value="HATPase_dom"/>
</dbReference>
<evidence type="ECO:0000256" key="3">
    <source>
        <dbReference type="ARBA" id="ARBA00022553"/>
    </source>
</evidence>
<dbReference type="Pfam" id="PF02518">
    <property type="entry name" value="HATPase_c"/>
    <property type="match status" value="1"/>
</dbReference>
<evidence type="ECO:0000256" key="1">
    <source>
        <dbReference type="ARBA" id="ARBA00000085"/>
    </source>
</evidence>
<dbReference type="PANTHER" id="PTHR43047:SF72">
    <property type="entry name" value="OSMOSENSING HISTIDINE PROTEIN KINASE SLN1"/>
    <property type="match status" value="1"/>
</dbReference>
<evidence type="ECO:0000256" key="2">
    <source>
        <dbReference type="ARBA" id="ARBA00012438"/>
    </source>
</evidence>
<evidence type="ECO:0000313" key="11">
    <source>
        <dbReference type="Proteomes" id="UP000827549"/>
    </source>
</evidence>
<evidence type="ECO:0000259" key="8">
    <source>
        <dbReference type="PROSITE" id="PS50109"/>
    </source>
</evidence>
<dbReference type="Pfam" id="PF01590">
    <property type="entry name" value="GAF"/>
    <property type="match status" value="1"/>
</dbReference>
<dbReference type="Gene3D" id="3.40.50.2300">
    <property type="match status" value="1"/>
</dbReference>
<feature type="compositionally biased region" description="Low complexity" evidence="7">
    <location>
        <begin position="141"/>
        <end position="168"/>
    </location>
</feature>
<feature type="compositionally biased region" description="Basic and acidic residues" evidence="7">
    <location>
        <begin position="49"/>
        <end position="58"/>
    </location>
</feature>
<dbReference type="GO" id="GO:0000155">
    <property type="term" value="F:phosphorelay sensor kinase activity"/>
    <property type="evidence" value="ECO:0007669"/>
    <property type="project" value="InterPro"/>
</dbReference>
<dbReference type="InterPro" id="IPR036097">
    <property type="entry name" value="HisK_dim/P_sf"/>
</dbReference>
<dbReference type="GO" id="GO:0005886">
    <property type="term" value="C:plasma membrane"/>
    <property type="evidence" value="ECO:0007669"/>
    <property type="project" value="TreeGrafter"/>
</dbReference>
<name>A0AAF0Y4S8_9TREE</name>
<dbReference type="PROSITE" id="PS50110">
    <property type="entry name" value="RESPONSE_REGULATORY"/>
    <property type="match status" value="1"/>
</dbReference>
<feature type="compositionally biased region" description="Pro residues" evidence="7">
    <location>
        <begin position="25"/>
        <end position="39"/>
    </location>
</feature>
<feature type="domain" description="Histidine kinase" evidence="8">
    <location>
        <begin position="825"/>
        <end position="1088"/>
    </location>
</feature>
<feature type="compositionally biased region" description="Polar residues" evidence="7">
    <location>
        <begin position="84"/>
        <end position="94"/>
    </location>
</feature>
<feature type="region of interest" description="Disordered" evidence="7">
    <location>
        <begin position="342"/>
        <end position="377"/>
    </location>
</feature>
<dbReference type="PRINTS" id="PR00344">
    <property type="entry name" value="BCTRLSENSOR"/>
</dbReference>
<dbReference type="Pfam" id="PF00072">
    <property type="entry name" value="Response_reg"/>
    <property type="match status" value="1"/>
</dbReference>
<proteinExistence type="predicted"/>
<dbReference type="EMBL" id="CP086716">
    <property type="protein sequence ID" value="WOO80135.1"/>
    <property type="molecule type" value="Genomic_DNA"/>
</dbReference>
<dbReference type="InterPro" id="IPR011006">
    <property type="entry name" value="CheY-like_superfamily"/>
</dbReference>
<evidence type="ECO:0000256" key="4">
    <source>
        <dbReference type="ARBA" id="ARBA00022679"/>
    </source>
</evidence>
<dbReference type="SMART" id="SM00387">
    <property type="entry name" value="HATPase_c"/>
    <property type="match status" value="1"/>
</dbReference>
<dbReference type="SUPFAM" id="SSF55781">
    <property type="entry name" value="GAF domain-like"/>
    <property type="match status" value="1"/>
</dbReference>
<feature type="region of interest" description="Disordered" evidence="7">
    <location>
        <begin position="1"/>
        <end position="104"/>
    </location>
</feature>
<dbReference type="CDD" id="cd17546">
    <property type="entry name" value="REC_hyHK_CKI1_RcsC-like"/>
    <property type="match status" value="1"/>
</dbReference>
<feature type="domain" description="Response regulatory" evidence="9">
    <location>
        <begin position="1308"/>
        <end position="1438"/>
    </location>
</feature>
<dbReference type="Gene3D" id="3.30.450.40">
    <property type="match status" value="1"/>
</dbReference>
<dbReference type="Proteomes" id="UP000827549">
    <property type="component" value="Chromosome 3"/>
</dbReference>
<keyword evidence="11" id="KW-1185">Reference proteome</keyword>
<dbReference type="SMART" id="SM00388">
    <property type="entry name" value="HisKA"/>
    <property type="match status" value="1"/>
</dbReference>
<protein>
    <recommendedName>
        <fullName evidence="2">histidine kinase</fullName>
        <ecNumber evidence="2">2.7.13.3</ecNumber>
    </recommendedName>
</protein>
<dbReference type="SUPFAM" id="SSF52172">
    <property type="entry name" value="CheY-like"/>
    <property type="match status" value="1"/>
</dbReference>
<dbReference type="SUPFAM" id="SSF47384">
    <property type="entry name" value="Homodimeric domain of signal transducing histidine kinase"/>
    <property type="match status" value="1"/>
</dbReference>
<dbReference type="PROSITE" id="PS50109">
    <property type="entry name" value="HIS_KIN"/>
    <property type="match status" value="1"/>
</dbReference>
<dbReference type="InterPro" id="IPR003661">
    <property type="entry name" value="HisK_dim/P_dom"/>
</dbReference>
<dbReference type="RefSeq" id="XP_062626167.1">
    <property type="nucleotide sequence ID" value="XM_062770183.1"/>
</dbReference>
<dbReference type="CDD" id="cd00082">
    <property type="entry name" value="HisKA"/>
    <property type="match status" value="1"/>
</dbReference>
<dbReference type="GO" id="GO:0009927">
    <property type="term" value="F:histidine phosphotransfer kinase activity"/>
    <property type="evidence" value="ECO:0007669"/>
    <property type="project" value="TreeGrafter"/>
</dbReference>
<feature type="modified residue" description="4-aspartylphosphate" evidence="6">
    <location>
        <position position="1360"/>
    </location>
</feature>
<dbReference type="PANTHER" id="PTHR43047">
    <property type="entry name" value="TWO-COMPONENT HISTIDINE PROTEIN KINASE"/>
    <property type="match status" value="1"/>
</dbReference>
<dbReference type="InterPro" id="IPR005467">
    <property type="entry name" value="His_kinase_dom"/>
</dbReference>
<keyword evidence="5 10" id="KW-0418">Kinase</keyword>
<evidence type="ECO:0000256" key="7">
    <source>
        <dbReference type="SAM" id="MobiDB-lite"/>
    </source>
</evidence>
<dbReference type="InterPro" id="IPR004358">
    <property type="entry name" value="Sig_transdc_His_kin-like_C"/>
</dbReference>
<dbReference type="EC" id="2.7.13.3" evidence="2"/>
<evidence type="ECO:0000313" key="10">
    <source>
        <dbReference type="EMBL" id="WOO80135.1"/>
    </source>
</evidence>
<keyword evidence="3 6" id="KW-0597">Phosphoprotein</keyword>
<accession>A0AAF0Y4S8</accession>
<dbReference type="InterPro" id="IPR003018">
    <property type="entry name" value="GAF"/>
</dbReference>
<evidence type="ECO:0000256" key="6">
    <source>
        <dbReference type="PROSITE-ProRule" id="PRU00169"/>
    </source>
</evidence>
<feature type="compositionally biased region" description="Low complexity" evidence="7">
    <location>
        <begin position="1265"/>
        <end position="1280"/>
    </location>
</feature>
<dbReference type="FunFam" id="1.10.287.130:FF:000023">
    <property type="entry name" value="Sensor histidine kinase/response regulator, putative"/>
    <property type="match status" value="1"/>
</dbReference>
<dbReference type="Gene3D" id="3.30.565.10">
    <property type="entry name" value="Histidine kinase-like ATPase, C-terminal domain"/>
    <property type="match status" value="1"/>
</dbReference>
<reference evidence="10" key="1">
    <citation type="submission" date="2023-10" db="EMBL/GenBank/DDBJ databases">
        <authorList>
            <person name="Noh H."/>
        </authorList>
    </citation>
    <scope>NUCLEOTIDE SEQUENCE</scope>
    <source>
        <strain evidence="10">DUCC4014</strain>
    </source>
</reference>
<dbReference type="SUPFAM" id="SSF55874">
    <property type="entry name" value="ATPase domain of HSP90 chaperone/DNA topoisomerase II/histidine kinase"/>
    <property type="match status" value="1"/>
</dbReference>
<organism evidence="10 11">
    <name type="scientific">Vanrija pseudolonga</name>
    <dbReference type="NCBI Taxonomy" id="143232"/>
    <lineage>
        <taxon>Eukaryota</taxon>
        <taxon>Fungi</taxon>
        <taxon>Dikarya</taxon>
        <taxon>Basidiomycota</taxon>
        <taxon>Agaricomycotina</taxon>
        <taxon>Tremellomycetes</taxon>
        <taxon>Trichosporonales</taxon>
        <taxon>Trichosporonaceae</taxon>
        <taxon>Vanrija</taxon>
    </lineage>
</organism>
<feature type="region of interest" description="Disordered" evidence="7">
    <location>
        <begin position="129"/>
        <end position="236"/>
    </location>
</feature>
<comment type="catalytic activity">
    <reaction evidence="1">
        <text>ATP + protein L-histidine = ADP + protein N-phospho-L-histidine.</text>
        <dbReference type="EC" id="2.7.13.3"/>
    </reaction>
</comment>
<dbReference type="InterPro" id="IPR001789">
    <property type="entry name" value="Sig_transdc_resp-reg_receiver"/>
</dbReference>
<dbReference type="SMART" id="SM00448">
    <property type="entry name" value="REC"/>
    <property type="match status" value="1"/>
</dbReference>
<gene>
    <name evidence="10" type="primary">dhkB</name>
    <name evidence="10" type="ORF">LOC62_03G003648</name>
</gene>
<dbReference type="InterPro" id="IPR036890">
    <property type="entry name" value="HATPase_C_sf"/>
</dbReference>
<feature type="region of interest" description="Disordered" evidence="7">
    <location>
        <begin position="1219"/>
        <end position="1280"/>
    </location>
</feature>
<sequence>MGIGANISPPLMRPPELSPSDSTPPSVPTPPAEPTPNRPPGGAAFLRRLHTDPNKLDELDSYDGLQALADPRPVGPPRPVLSERSGSFSSTTHPRSVAIDMNGDEDTERLRKVNWEAFGVAYAAGRFDPVRIPNIPDPHETTATITVGTTVTQQSSAPLSSSASMPLSRPTSEDSKKAPRRPPWKSAPSSATDGSSASPLSPPPLTHGPAVARPVVPLGVPQPTQPLSMAASMAGRQKAMELENLPSRPRPEPEKLEFPPGYAVAAATVRMASSTIPEAMFSPLGAPSPERELVDPLSYFVGTPPIGSTSDSPNGSVQGGYAISRSLSLAASGSGSSNHLLNDMSHYEASPMGTPFNEGPSRTSFDLSRGTKPRVQSRLGSGVIDSADDYFSSVPPRRSTGVTPVHSDPGENLIPTVVHPSELGAFYYQYGFLPAMEPPNEKERLKALYSYNIWHSAGDPNFDRIVHMAKLVFNTRLVLLNFIDSDTQWLKSQTAFARPERARNQTMSAHAILNNSPEPFVVLDTDTDWRFVNNPHVLEEPHVRFYAGAPLRTSDGYNLGTLCILDDKPRKEFTPRSRHILKEFAAVVMREMELWRDKLQLATRDKIQTSMEKFTRECLEIDDKFVGANFEAASRMDQVYSRAAKLVRTTLELDGCTILDISQLERITVSSGDRKKFIYRANPYAPGADAAVLEQSDTFGPISAFPVLASAPSTPPTRPLTAFEHERLSDFLCNNRDGKIFENVVPTWIRYMFSSALKYAMVVPVFGMDGQPFALICAYTLDKGKQFLEGYELQFLRAIGVIILSAVLRRRMVLADRSKSVLISSVSHELRTPLHGILAAAELLKDTPLDHDQQAYLATVATCGMQLIETVNHVLDFTKLSGATKNGATTRQIKFSTVNLAKVIEQTVESCWMGQRARAMQVGDSDLGSFYAPPPLSLLPYDQRVNISRNLSGVETVIDIGLRAKGWNVVCESGGLRRILMNLYGNSLKFTKEGYVQVILREGQHSPGAKRFPVELSVVDTGKGIGKDFLKDQLFHPFAQENPLQPGTGLGLSIVNSIVRSDAVNGDLEVWSAEGVGTQIRVTFEVEVADEEDEDEDGAASWFGQGYTIAFSGYDPRHTGHQLSIEVLGNYAANRGFKVIGDVNSADILFVNDVAGVTNEIKTFSREPGTDRHDTYTRTMPKPVGPTAFIAELDKAVKWLESHRDLKTIAGTMETIRIDSSDSENYMPTARPSPPHREMSSDSTMSTDTVINGGSGRPTPEEEPPISSSPSSPTSTMSTISLADGGAMLKAATIPADVLINRRPRPARVMVVEDNAINRRVLAAFLKKHGFEYAEAINGAAGVDLFEKTPASHWDVVLMDITMPVMNGYEATQQIRRIESARRHAKPSRSPSHRTKIFALTGLATSDDKRQAFASGVDGYLVKPVSLASLDLIFKKIGF</sequence>
<evidence type="ECO:0000259" key="9">
    <source>
        <dbReference type="PROSITE" id="PS50110"/>
    </source>
</evidence>
<keyword evidence="4" id="KW-0808">Transferase</keyword>
<dbReference type="Pfam" id="PF00512">
    <property type="entry name" value="HisKA"/>
    <property type="match status" value="1"/>
</dbReference>
<evidence type="ECO:0000256" key="5">
    <source>
        <dbReference type="ARBA" id="ARBA00022777"/>
    </source>
</evidence>
<dbReference type="GeneID" id="87806889"/>
<dbReference type="Gene3D" id="1.10.287.130">
    <property type="match status" value="1"/>
</dbReference>
<dbReference type="InterPro" id="IPR029016">
    <property type="entry name" value="GAF-like_dom_sf"/>
</dbReference>